<gene>
    <name evidence="1" type="ORF">LITE_LOCUS46126</name>
</gene>
<sequence>MMKKPTRWIGKLRIIEEIKVGRERRWRRRQDGRDSSSASSRLHLQTLDAVDLAGNGDASGIGVWGESQHLLRLQARRVLYDLHGHNTSFIFTAISFSFISCASSIVPRKKAELLINSIFRSGGSNKKVGLWVGIFEVTGRGFIL</sequence>
<dbReference type="Proteomes" id="UP001154282">
    <property type="component" value="Unassembled WGS sequence"/>
</dbReference>
<evidence type="ECO:0000313" key="1">
    <source>
        <dbReference type="EMBL" id="CAI0551746.1"/>
    </source>
</evidence>
<organism evidence="1 2">
    <name type="scientific">Linum tenue</name>
    <dbReference type="NCBI Taxonomy" id="586396"/>
    <lineage>
        <taxon>Eukaryota</taxon>
        <taxon>Viridiplantae</taxon>
        <taxon>Streptophyta</taxon>
        <taxon>Embryophyta</taxon>
        <taxon>Tracheophyta</taxon>
        <taxon>Spermatophyta</taxon>
        <taxon>Magnoliopsida</taxon>
        <taxon>eudicotyledons</taxon>
        <taxon>Gunneridae</taxon>
        <taxon>Pentapetalae</taxon>
        <taxon>rosids</taxon>
        <taxon>fabids</taxon>
        <taxon>Malpighiales</taxon>
        <taxon>Linaceae</taxon>
        <taxon>Linum</taxon>
    </lineage>
</organism>
<keyword evidence="2" id="KW-1185">Reference proteome</keyword>
<evidence type="ECO:0000313" key="2">
    <source>
        <dbReference type="Proteomes" id="UP001154282"/>
    </source>
</evidence>
<comment type="caution">
    <text evidence="1">The sequence shown here is derived from an EMBL/GenBank/DDBJ whole genome shotgun (WGS) entry which is preliminary data.</text>
</comment>
<dbReference type="AlphaFoldDB" id="A0AAV0R3F5"/>
<dbReference type="EMBL" id="CAMGYJ010000010">
    <property type="protein sequence ID" value="CAI0551746.1"/>
    <property type="molecule type" value="Genomic_DNA"/>
</dbReference>
<accession>A0AAV0R3F5</accession>
<protein>
    <submittedName>
        <fullName evidence="1">Uncharacterized protein</fullName>
    </submittedName>
</protein>
<proteinExistence type="predicted"/>
<name>A0AAV0R3F5_9ROSI</name>
<reference evidence="1" key="1">
    <citation type="submission" date="2022-08" db="EMBL/GenBank/DDBJ databases">
        <authorList>
            <person name="Gutierrez-Valencia J."/>
        </authorList>
    </citation>
    <scope>NUCLEOTIDE SEQUENCE</scope>
</reference>